<dbReference type="EMBL" id="FCOL02000111">
    <property type="protein sequence ID" value="SAL84007.1"/>
    <property type="molecule type" value="Genomic_DNA"/>
</dbReference>
<dbReference type="OrthoDB" id="8456785at2"/>
<evidence type="ECO:0008006" key="4">
    <source>
        <dbReference type="Google" id="ProtNLM"/>
    </source>
</evidence>
<keyword evidence="1" id="KW-0472">Membrane</keyword>
<accession>A0A158KSB5</accession>
<feature type="transmembrane region" description="Helical" evidence="1">
    <location>
        <begin position="106"/>
        <end position="124"/>
    </location>
</feature>
<dbReference type="RefSeq" id="WP_062642882.1">
    <property type="nucleotide sequence ID" value="NZ_FCOL02000111.1"/>
</dbReference>
<keyword evidence="1" id="KW-0812">Transmembrane</keyword>
<reference evidence="2" key="1">
    <citation type="submission" date="2016-01" db="EMBL/GenBank/DDBJ databases">
        <authorList>
            <person name="Peeters C."/>
        </authorList>
    </citation>
    <scope>NUCLEOTIDE SEQUENCE [LARGE SCALE GENOMIC DNA]</scope>
    <source>
        <strain evidence="2">LMG 22937</strain>
    </source>
</reference>
<comment type="caution">
    <text evidence="2">The sequence shown here is derived from an EMBL/GenBank/DDBJ whole genome shotgun (WGS) entry which is preliminary data.</text>
</comment>
<dbReference type="Proteomes" id="UP000054925">
    <property type="component" value="Unassembled WGS sequence"/>
</dbReference>
<evidence type="ECO:0000256" key="1">
    <source>
        <dbReference type="SAM" id="Phobius"/>
    </source>
</evidence>
<dbReference type="AlphaFoldDB" id="A0A158KSB5"/>
<dbReference type="PROSITE" id="PS51257">
    <property type="entry name" value="PROKAR_LIPOPROTEIN"/>
    <property type="match status" value="1"/>
</dbReference>
<protein>
    <recommendedName>
        <fullName evidence="4">Lipoprotein</fullName>
    </recommendedName>
</protein>
<evidence type="ECO:0000313" key="2">
    <source>
        <dbReference type="EMBL" id="SAL84007.1"/>
    </source>
</evidence>
<keyword evidence="1" id="KW-1133">Transmembrane helix</keyword>
<sequence>MKRLERPVFLFLLLVAIGCAVAAVDAWYVGNASQGRWASTAGLVTALAGVVQLEISGLFTKVIDHYSDETKYPYGPPSYITRQIIDNPDTPIRTQVGNVLFFNMRTGFWLIVCGTVLQIIGSWLA</sequence>
<evidence type="ECO:0000313" key="3">
    <source>
        <dbReference type="Proteomes" id="UP000054925"/>
    </source>
</evidence>
<gene>
    <name evidence="2" type="ORF">AWB67_06567</name>
</gene>
<organism evidence="2 3">
    <name type="scientific">Caballeronia terrestris</name>
    <dbReference type="NCBI Taxonomy" id="1226301"/>
    <lineage>
        <taxon>Bacteria</taxon>
        <taxon>Pseudomonadati</taxon>
        <taxon>Pseudomonadota</taxon>
        <taxon>Betaproteobacteria</taxon>
        <taxon>Burkholderiales</taxon>
        <taxon>Burkholderiaceae</taxon>
        <taxon>Caballeronia</taxon>
    </lineage>
</organism>
<keyword evidence="3" id="KW-1185">Reference proteome</keyword>
<proteinExistence type="predicted"/>
<name>A0A158KSB5_9BURK</name>